<feature type="signal peptide" evidence="1">
    <location>
        <begin position="1"/>
        <end position="19"/>
    </location>
</feature>
<dbReference type="Proteomes" id="UP000887574">
    <property type="component" value="Unplaced"/>
</dbReference>
<organism evidence="2 3">
    <name type="scientific">Ditylenchus dipsaci</name>
    <dbReference type="NCBI Taxonomy" id="166011"/>
    <lineage>
        <taxon>Eukaryota</taxon>
        <taxon>Metazoa</taxon>
        <taxon>Ecdysozoa</taxon>
        <taxon>Nematoda</taxon>
        <taxon>Chromadorea</taxon>
        <taxon>Rhabditida</taxon>
        <taxon>Tylenchina</taxon>
        <taxon>Tylenchomorpha</taxon>
        <taxon>Sphaerularioidea</taxon>
        <taxon>Anguinidae</taxon>
        <taxon>Anguininae</taxon>
        <taxon>Ditylenchus</taxon>
    </lineage>
</organism>
<sequence>MSTLNILLLTVVFVVAANAQEICDNDHECYPGMCRGGVCFYPPSFRQLLVAANPIIRCRNSARCPEEQPYCVRGRCKEYKSPAYRLASYEVISGDRVTLPANRLIFAMCLPMNVSSKHDC</sequence>
<protein>
    <submittedName>
        <fullName evidence="3">Uncharacterized protein</fullName>
    </submittedName>
</protein>
<keyword evidence="1" id="KW-0732">Signal</keyword>
<reference evidence="3" key="1">
    <citation type="submission" date="2022-11" db="UniProtKB">
        <authorList>
            <consortium name="WormBaseParasite"/>
        </authorList>
    </citation>
    <scope>IDENTIFICATION</scope>
</reference>
<feature type="chain" id="PRO_5037218215" evidence="1">
    <location>
        <begin position="20"/>
        <end position="120"/>
    </location>
</feature>
<dbReference type="WBParaSite" id="jg2829">
    <property type="protein sequence ID" value="jg2829"/>
    <property type="gene ID" value="jg2829"/>
</dbReference>
<keyword evidence="2" id="KW-1185">Reference proteome</keyword>
<evidence type="ECO:0000256" key="1">
    <source>
        <dbReference type="SAM" id="SignalP"/>
    </source>
</evidence>
<proteinExistence type="predicted"/>
<dbReference type="AlphaFoldDB" id="A0A915E5N6"/>
<evidence type="ECO:0000313" key="2">
    <source>
        <dbReference type="Proteomes" id="UP000887574"/>
    </source>
</evidence>
<evidence type="ECO:0000313" key="3">
    <source>
        <dbReference type="WBParaSite" id="jg2829"/>
    </source>
</evidence>
<name>A0A915E5N6_9BILA</name>
<accession>A0A915E5N6</accession>